<dbReference type="Pfam" id="PF02687">
    <property type="entry name" value="FtsX"/>
    <property type="match status" value="1"/>
</dbReference>
<keyword evidence="3 6" id="KW-0812">Transmembrane</keyword>
<comment type="subcellular location">
    <subcellularLocation>
        <location evidence="1">Cell membrane</location>
        <topology evidence="1">Multi-pass membrane protein</topology>
    </subcellularLocation>
</comment>
<evidence type="ECO:0000256" key="1">
    <source>
        <dbReference type="ARBA" id="ARBA00004651"/>
    </source>
</evidence>
<evidence type="ECO:0000313" key="8">
    <source>
        <dbReference type="EMBL" id="MEQ2362813.1"/>
    </source>
</evidence>
<evidence type="ECO:0000256" key="6">
    <source>
        <dbReference type="SAM" id="Phobius"/>
    </source>
</evidence>
<keyword evidence="9" id="KW-1185">Reference proteome</keyword>
<keyword evidence="2" id="KW-1003">Cell membrane</keyword>
<gene>
    <name evidence="8" type="ORF">WMO44_11800</name>
</gene>
<dbReference type="RefSeq" id="WP_349152691.1">
    <property type="nucleotide sequence ID" value="NZ_JBBMEO010000025.1"/>
</dbReference>
<accession>A0ABV1AX76</accession>
<evidence type="ECO:0000259" key="7">
    <source>
        <dbReference type="Pfam" id="PF02687"/>
    </source>
</evidence>
<feature type="transmembrane region" description="Helical" evidence="6">
    <location>
        <begin position="748"/>
        <end position="768"/>
    </location>
</feature>
<dbReference type="InterPro" id="IPR003838">
    <property type="entry name" value="ABC3_permease_C"/>
</dbReference>
<organism evidence="8 9">
    <name type="scientific">Faecalibacterium tardum</name>
    <dbReference type="NCBI Taxonomy" id="3133156"/>
    <lineage>
        <taxon>Bacteria</taxon>
        <taxon>Bacillati</taxon>
        <taxon>Bacillota</taxon>
        <taxon>Clostridia</taxon>
        <taxon>Eubacteriales</taxon>
        <taxon>Oscillospiraceae</taxon>
        <taxon>Faecalibacterium</taxon>
    </lineage>
</organism>
<name>A0ABV1AX76_9FIRM</name>
<evidence type="ECO:0000256" key="2">
    <source>
        <dbReference type="ARBA" id="ARBA00022475"/>
    </source>
</evidence>
<reference evidence="8 9" key="1">
    <citation type="submission" date="2024-03" db="EMBL/GenBank/DDBJ databases">
        <title>Human intestinal bacterial collection.</title>
        <authorList>
            <person name="Pauvert C."/>
            <person name="Hitch T.C.A."/>
            <person name="Clavel T."/>
        </authorList>
    </citation>
    <scope>NUCLEOTIDE SEQUENCE [LARGE SCALE GENOMIC DNA]</scope>
    <source>
        <strain evidence="8 9">CLA-AA-H175</strain>
    </source>
</reference>
<evidence type="ECO:0000256" key="5">
    <source>
        <dbReference type="ARBA" id="ARBA00023136"/>
    </source>
</evidence>
<evidence type="ECO:0000256" key="3">
    <source>
        <dbReference type="ARBA" id="ARBA00022692"/>
    </source>
</evidence>
<feature type="transmembrane region" description="Helical" evidence="6">
    <location>
        <begin position="332"/>
        <end position="361"/>
    </location>
</feature>
<feature type="transmembrane region" description="Helical" evidence="6">
    <location>
        <begin position="293"/>
        <end position="326"/>
    </location>
</feature>
<feature type="transmembrane region" description="Helical" evidence="6">
    <location>
        <begin position="800"/>
        <end position="822"/>
    </location>
</feature>
<sequence>MKIKESPSIILAFHGMLGRKKQTSLLLLLLTLVFSFLTAAVIYSVSSAQALQDTRCELYGAWQYLRLSDTAADAAQAQNTLPASAQVSTVIQNGIVLGADDGVAGGIGTADDTFAQLGRIVPISGDFPTQPDEIAMTTTLLDALGCSYDVGQTVTLKVAANDYDPLAGSGTVMEKAYTLCGVLPAYDVYWNLNGNLTVSGIVAEPLAIDGQKFQTFYYLNAAAPVTASTDPALVANEYAYPQEDTVSSSLRFLLVAAILVSFFAVAQYFLIVLHKRVHTINTFLTLGAKNRDLRLMCLWEALFAGLAAVAAGFALGCGAAAIGLGLQKHLSFLVIPAVSLVPLAVLFLLSVLLGALLPAVLVRPQTAKPKEKSAKKFRLAQLPLAPQIGVGCAVLLIAVSCLYVGWRVMLPYDLDAPYACLSIKMNGTSGMPFSLKEDLAALPGVEEVSAAIDLTDTYTVTSDKIQSSQMLADIWVKDNGFYTDIPSLLRNAEKGTLNTTVCALPEDELRRIAADAGVSDEEIETLLAGDSVLTLWGDCYYDPAADAYYQKNTQTEGSIPVEPVFAAGDKLSIQYRRYTGQDEAGNEVYRTYTAQLPIVGVVKSANSYTLLTTDRLISSGTIFVSTALYHKMFESAGSYFMEKEGYSSLNVKLSAGSNFSLRRSISSIATRRNGILRADNYDLISQSYTEGTQSAFLVGILAVFGVLLGCALLVVLNLSAYEVQQQRLSLLLTLGVSPKKLVLSYAKLLLPVIVGTTLLVNIVVYAAVSRIVPIQSILDLIRIHTSGRVYAFHKPVGSQIMVSVLLMVFWLSAALLPIFSFIRKKASKGDIL</sequence>
<dbReference type="EMBL" id="JBBMEO010000025">
    <property type="protein sequence ID" value="MEQ2362813.1"/>
    <property type="molecule type" value="Genomic_DNA"/>
</dbReference>
<comment type="caution">
    <text evidence="8">The sequence shown here is derived from an EMBL/GenBank/DDBJ whole genome shotgun (WGS) entry which is preliminary data.</text>
</comment>
<protein>
    <submittedName>
        <fullName evidence="8">FtsX-like permease family protein</fullName>
    </submittedName>
</protein>
<keyword evidence="5 6" id="KW-0472">Membrane</keyword>
<feature type="transmembrane region" description="Helical" evidence="6">
    <location>
        <begin position="695"/>
        <end position="718"/>
    </location>
</feature>
<dbReference type="Proteomes" id="UP001457197">
    <property type="component" value="Unassembled WGS sequence"/>
</dbReference>
<feature type="transmembrane region" description="Helical" evidence="6">
    <location>
        <begin position="382"/>
        <end position="406"/>
    </location>
</feature>
<keyword evidence="4 6" id="KW-1133">Transmembrane helix</keyword>
<feature type="domain" description="ABC3 transporter permease C-terminal" evidence="7">
    <location>
        <begin position="252"/>
        <end position="361"/>
    </location>
</feature>
<evidence type="ECO:0000313" key="9">
    <source>
        <dbReference type="Proteomes" id="UP001457197"/>
    </source>
</evidence>
<evidence type="ECO:0000256" key="4">
    <source>
        <dbReference type="ARBA" id="ARBA00022989"/>
    </source>
</evidence>
<proteinExistence type="predicted"/>
<feature type="transmembrane region" description="Helical" evidence="6">
    <location>
        <begin position="252"/>
        <end position="273"/>
    </location>
</feature>